<reference evidence="2" key="2">
    <citation type="submission" date="2021-09" db="EMBL/GenBank/DDBJ databases">
        <authorList>
            <person name="Jia N."/>
            <person name="Wang J."/>
            <person name="Shi W."/>
            <person name="Du L."/>
            <person name="Sun Y."/>
            <person name="Zhan W."/>
            <person name="Jiang J."/>
            <person name="Wang Q."/>
            <person name="Zhang B."/>
            <person name="Ji P."/>
            <person name="Sakyi L.B."/>
            <person name="Cui X."/>
            <person name="Yuan T."/>
            <person name="Jiang B."/>
            <person name="Yang W."/>
            <person name="Lam T.T.-Y."/>
            <person name="Chang Q."/>
            <person name="Ding S."/>
            <person name="Wang X."/>
            <person name="Zhu J."/>
            <person name="Ruan X."/>
            <person name="Zhao L."/>
            <person name="Wei J."/>
            <person name="Que T."/>
            <person name="Du C."/>
            <person name="Cheng J."/>
            <person name="Dai P."/>
            <person name="Han X."/>
            <person name="Huang E."/>
            <person name="Gao Y."/>
            <person name="Liu J."/>
            <person name="Shao H."/>
            <person name="Ye R."/>
            <person name="Li L."/>
            <person name="Wei W."/>
            <person name="Wang X."/>
            <person name="Wang C."/>
            <person name="Huo Q."/>
            <person name="Li W."/>
            <person name="Guo W."/>
            <person name="Chen H."/>
            <person name="Chen S."/>
            <person name="Zhou L."/>
            <person name="Zhou L."/>
            <person name="Ni X."/>
            <person name="Tian J."/>
            <person name="Zhou Y."/>
            <person name="Sheng Y."/>
            <person name="Liu T."/>
            <person name="Pan Y."/>
            <person name="Xia L."/>
            <person name="Li J."/>
            <person name="Zhao F."/>
            <person name="Cao W."/>
        </authorList>
    </citation>
    <scope>NUCLEOTIDE SEQUENCE</scope>
    <source>
        <strain evidence="2">Rmic-2018</strain>
        <tissue evidence="2">Larvae</tissue>
    </source>
</reference>
<dbReference type="EMBL" id="JABSTU010000007">
    <property type="protein sequence ID" value="KAH8025604.1"/>
    <property type="molecule type" value="Genomic_DNA"/>
</dbReference>
<keyword evidence="3" id="KW-1185">Reference proteome</keyword>
<feature type="compositionally biased region" description="Basic and acidic residues" evidence="1">
    <location>
        <begin position="597"/>
        <end position="607"/>
    </location>
</feature>
<evidence type="ECO:0000313" key="2">
    <source>
        <dbReference type="EMBL" id="KAH8025604.1"/>
    </source>
</evidence>
<feature type="compositionally biased region" description="Basic and acidic residues" evidence="1">
    <location>
        <begin position="711"/>
        <end position="720"/>
    </location>
</feature>
<feature type="compositionally biased region" description="Polar residues" evidence="1">
    <location>
        <begin position="524"/>
        <end position="538"/>
    </location>
</feature>
<accession>A0A9J6DUA1</accession>
<feature type="compositionally biased region" description="Polar residues" evidence="1">
    <location>
        <begin position="240"/>
        <end position="256"/>
    </location>
</feature>
<dbReference type="Proteomes" id="UP000821866">
    <property type="component" value="Unassembled WGS sequence"/>
</dbReference>
<feature type="region of interest" description="Disordered" evidence="1">
    <location>
        <begin position="289"/>
        <end position="731"/>
    </location>
</feature>
<feature type="compositionally biased region" description="Polar residues" evidence="1">
    <location>
        <begin position="412"/>
        <end position="421"/>
    </location>
</feature>
<feature type="region of interest" description="Disordered" evidence="1">
    <location>
        <begin position="97"/>
        <end position="155"/>
    </location>
</feature>
<feature type="compositionally biased region" description="Low complexity" evidence="1">
    <location>
        <begin position="615"/>
        <end position="629"/>
    </location>
</feature>
<evidence type="ECO:0000256" key="1">
    <source>
        <dbReference type="SAM" id="MobiDB-lite"/>
    </source>
</evidence>
<feature type="compositionally biased region" description="Basic and acidic residues" evidence="1">
    <location>
        <begin position="422"/>
        <end position="477"/>
    </location>
</feature>
<feature type="compositionally biased region" description="Basic and acidic residues" evidence="1">
    <location>
        <begin position="320"/>
        <end position="332"/>
    </location>
</feature>
<gene>
    <name evidence="2" type="ORF">HPB51_010665</name>
</gene>
<feature type="compositionally biased region" description="Polar residues" evidence="1">
    <location>
        <begin position="478"/>
        <end position="490"/>
    </location>
</feature>
<feature type="region of interest" description="Disordered" evidence="1">
    <location>
        <begin position="190"/>
        <end position="274"/>
    </location>
</feature>
<comment type="caution">
    <text evidence="2">The sequence shown here is derived from an EMBL/GenBank/DDBJ whole genome shotgun (WGS) entry which is preliminary data.</text>
</comment>
<feature type="compositionally biased region" description="Basic residues" evidence="1">
    <location>
        <begin position="226"/>
        <end position="236"/>
    </location>
</feature>
<dbReference type="VEuPathDB" id="VectorBase:LOC119170272"/>
<evidence type="ECO:0000313" key="3">
    <source>
        <dbReference type="Proteomes" id="UP000821866"/>
    </source>
</evidence>
<feature type="compositionally biased region" description="Basic and acidic residues" evidence="1">
    <location>
        <begin position="562"/>
        <end position="572"/>
    </location>
</feature>
<feature type="compositionally biased region" description="Basic and acidic residues" evidence="1">
    <location>
        <begin position="299"/>
        <end position="311"/>
    </location>
</feature>
<sequence>MNEHASLYEYWRRLLMEEQQNEERNHWLMRKLDEIEQRTKLIRERYLSPEEMSYRYDYNQPTKASEYSPPEYIPDPILFGLSTPPWVPREGPLLLSRTQTPERWKPPRSPTGASVPPVHHQPRAPSPHPATKEQISSPDRRPRYPDGETSEPWFNHFAKNSGGSLLEPSVYWMPDSADFFRTTSALDRKTVRPMAAEEEDNRQQVTKDMASPTKQQKHQQQQQQQQKHRQQQHYHHQQQMPSRMSQFSDYIPSNESPPAARRRMGPSTKPPDLEGVFINHTTEVLLSDAAATGKTYQQPEHHAGDSKKAADSDTSGDSFHQGDTDEGRHDPKSIPTVRLRKPSKSHGGQAAASRSREGQDSGPPLKKQGSFKQSRRKASREATPSSREAQPHPAPRNAAMSRRPSNGGGTELNKSTPSASRTAKDAHESERSSRKVREHTRTTAHESQSDRSDVKPGARDASERSEATDTGRGKDSDWSVSCGEQQQMSDSKQEDASREGRDKGGRVQDSTLQLPAEQAHVSWKRQSGTDTLIRSGSEGQLLEMDSSGHRNERRSVPAALVESRHLAGHSERMALPGSEEQQTDHHETKSTNSKSGEAPKRSTEKSKSKSRQKSRSLSSSSSSSSKCSSLNSPKEAPSGKGKGHSNDNSEDSFFDKDILPQETTAYQFLLGNVKPTAPEKPSVMNQPSESSTDIENEMAAAVMTSQPKYKRSPEELEDSKAGSNGSSPPEYDVTAVNIQNLISAKVKHDVPSLISRKVLGLDMYSEPKILKGQKHDDEDSFFD</sequence>
<feature type="compositionally biased region" description="Basic and acidic residues" evidence="1">
    <location>
        <begin position="546"/>
        <end position="555"/>
    </location>
</feature>
<organism evidence="2 3">
    <name type="scientific">Rhipicephalus microplus</name>
    <name type="common">Cattle tick</name>
    <name type="synonym">Boophilus microplus</name>
    <dbReference type="NCBI Taxonomy" id="6941"/>
    <lineage>
        <taxon>Eukaryota</taxon>
        <taxon>Metazoa</taxon>
        <taxon>Ecdysozoa</taxon>
        <taxon>Arthropoda</taxon>
        <taxon>Chelicerata</taxon>
        <taxon>Arachnida</taxon>
        <taxon>Acari</taxon>
        <taxon>Parasitiformes</taxon>
        <taxon>Ixodida</taxon>
        <taxon>Ixodoidea</taxon>
        <taxon>Ixodidae</taxon>
        <taxon>Rhipicephalinae</taxon>
        <taxon>Rhipicephalus</taxon>
        <taxon>Boophilus</taxon>
    </lineage>
</organism>
<proteinExistence type="predicted"/>
<reference evidence="2" key="1">
    <citation type="journal article" date="2020" name="Cell">
        <title>Large-Scale Comparative Analyses of Tick Genomes Elucidate Their Genetic Diversity and Vector Capacities.</title>
        <authorList>
            <consortium name="Tick Genome and Microbiome Consortium (TIGMIC)"/>
            <person name="Jia N."/>
            <person name="Wang J."/>
            <person name="Shi W."/>
            <person name="Du L."/>
            <person name="Sun Y."/>
            <person name="Zhan W."/>
            <person name="Jiang J.F."/>
            <person name="Wang Q."/>
            <person name="Zhang B."/>
            <person name="Ji P."/>
            <person name="Bell-Sakyi L."/>
            <person name="Cui X.M."/>
            <person name="Yuan T.T."/>
            <person name="Jiang B.G."/>
            <person name="Yang W.F."/>
            <person name="Lam T.T."/>
            <person name="Chang Q.C."/>
            <person name="Ding S.J."/>
            <person name="Wang X.J."/>
            <person name="Zhu J.G."/>
            <person name="Ruan X.D."/>
            <person name="Zhao L."/>
            <person name="Wei J.T."/>
            <person name="Ye R.Z."/>
            <person name="Que T.C."/>
            <person name="Du C.H."/>
            <person name="Zhou Y.H."/>
            <person name="Cheng J.X."/>
            <person name="Dai P.F."/>
            <person name="Guo W.B."/>
            <person name="Han X.H."/>
            <person name="Huang E.J."/>
            <person name="Li L.F."/>
            <person name="Wei W."/>
            <person name="Gao Y.C."/>
            <person name="Liu J.Z."/>
            <person name="Shao H.Z."/>
            <person name="Wang X."/>
            <person name="Wang C.C."/>
            <person name="Yang T.C."/>
            <person name="Huo Q.B."/>
            <person name="Li W."/>
            <person name="Chen H.Y."/>
            <person name="Chen S.E."/>
            <person name="Zhou L.G."/>
            <person name="Ni X.B."/>
            <person name="Tian J.H."/>
            <person name="Sheng Y."/>
            <person name="Liu T."/>
            <person name="Pan Y.S."/>
            <person name="Xia L.Y."/>
            <person name="Li J."/>
            <person name="Zhao F."/>
            <person name="Cao W.C."/>
        </authorList>
    </citation>
    <scope>NUCLEOTIDE SEQUENCE</scope>
    <source>
        <strain evidence="2">Rmic-2018</strain>
    </source>
</reference>
<protein>
    <submittedName>
        <fullName evidence="2">Uncharacterized protein</fullName>
    </submittedName>
</protein>
<name>A0A9J6DUA1_RHIMP</name>
<feature type="compositionally biased region" description="Basic and acidic residues" evidence="1">
    <location>
        <begin position="491"/>
        <end position="506"/>
    </location>
</feature>
<feature type="compositionally biased region" description="Polar residues" evidence="1">
    <location>
        <begin position="683"/>
        <end position="693"/>
    </location>
</feature>
<dbReference type="AlphaFoldDB" id="A0A9J6DUA1"/>